<dbReference type="InterPro" id="IPR027417">
    <property type="entry name" value="P-loop_NTPase"/>
</dbReference>
<dbReference type="Proteomes" id="UP001168552">
    <property type="component" value="Unassembled WGS sequence"/>
</dbReference>
<reference evidence="2" key="1">
    <citation type="submission" date="2023-06" db="EMBL/GenBank/DDBJ databases">
        <title>Cytophagales bacterium Strain LB-30, isolated from soil.</title>
        <authorList>
            <person name="Liu B."/>
        </authorList>
    </citation>
    <scope>NUCLEOTIDE SEQUENCE</scope>
    <source>
        <strain evidence="2">LB-30</strain>
    </source>
</reference>
<evidence type="ECO:0000259" key="1">
    <source>
        <dbReference type="Pfam" id="PF13614"/>
    </source>
</evidence>
<dbReference type="EMBL" id="JAUHJS010000011">
    <property type="protein sequence ID" value="MDN4167044.1"/>
    <property type="molecule type" value="Genomic_DNA"/>
</dbReference>
<proteinExistence type="predicted"/>
<protein>
    <submittedName>
        <fullName evidence="2">ParA family protein</fullName>
    </submittedName>
</protein>
<dbReference type="Pfam" id="PF13614">
    <property type="entry name" value="AAA_31"/>
    <property type="match status" value="1"/>
</dbReference>
<evidence type="ECO:0000313" key="2">
    <source>
        <dbReference type="EMBL" id="MDN4167044.1"/>
    </source>
</evidence>
<dbReference type="InterPro" id="IPR025669">
    <property type="entry name" value="AAA_dom"/>
</dbReference>
<gene>
    <name evidence="2" type="ORF">QWY31_16150</name>
</gene>
<dbReference type="PIRSF" id="PIRSF009320">
    <property type="entry name" value="Nuc_binding_HP_1000"/>
    <property type="match status" value="1"/>
</dbReference>
<organism evidence="2 3">
    <name type="scientific">Shiella aurantiaca</name>
    <dbReference type="NCBI Taxonomy" id="3058365"/>
    <lineage>
        <taxon>Bacteria</taxon>
        <taxon>Pseudomonadati</taxon>
        <taxon>Bacteroidota</taxon>
        <taxon>Cytophagia</taxon>
        <taxon>Cytophagales</taxon>
        <taxon>Shiellaceae</taxon>
        <taxon>Shiella</taxon>
    </lineage>
</organism>
<dbReference type="PANTHER" id="PTHR13696:SF52">
    <property type="entry name" value="PARA FAMILY PROTEIN CT_582"/>
    <property type="match status" value="1"/>
</dbReference>
<dbReference type="SUPFAM" id="SSF52540">
    <property type="entry name" value="P-loop containing nucleoside triphosphate hydrolases"/>
    <property type="match status" value="1"/>
</dbReference>
<feature type="domain" description="AAA" evidence="1">
    <location>
        <begin position="3"/>
        <end position="176"/>
    </location>
</feature>
<accession>A0ABT8F9K3</accession>
<dbReference type="InterPro" id="IPR050678">
    <property type="entry name" value="DNA_Partitioning_ATPase"/>
</dbReference>
<name>A0ABT8F9K3_9BACT</name>
<dbReference type="Gene3D" id="3.40.50.300">
    <property type="entry name" value="P-loop containing nucleotide triphosphate hydrolases"/>
    <property type="match status" value="1"/>
</dbReference>
<sequence>MTRIIAISNQKGGVGKTTSSLNIASALAIEGKKVLLLDLDPQSNITKSFGIIEPEKNIYGVLLKEYPIKETVFKVRDNLLLVPCSKNFAAFERNNSGDIESFYILKEQLDELTAKTHIDFIVIDCPPSLGIISTNAYVAADEIYTPMEAQEFSIDGLEEVIKTIIKVKKRLNERIELKGVFFTRFHGRKLISRDVQEYLQEHFPNLLLNTSIRECVRLKESPSARQDIFAFAPESNGANDYRSLALEILTKVPRPQTT</sequence>
<dbReference type="PANTHER" id="PTHR13696">
    <property type="entry name" value="P-LOOP CONTAINING NUCLEOSIDE TRIPHOSPHATE HYDROLASE"/>
    <property type="match status" value="1"/>
</dbReference>
<dbReference type="RefSeq" id="WP_320005583.1">
    <property type="nucleotide sequence ID" value="NZ_JAUHJS010000011.1"/>
</dbReference>
<keyword evidence="3" id="KW-1185">Reference proteome</keyword>
<dbReference type="CDD" id="cd02042">
    <property type="entry name" value="ParAB_family"/>
    <property type="match status" value="1"/>
</dbReference>
<evidence type="ECO:0000313" key="3">
    <source>
        <dbReference type="Proteomes" id="UP001168552"/>
    </source>
</evidence>
<comment type="caution">
    <text evidence="2">The sequence shown here is derived from an EMBL/GenBank/DDBJ whole genome shotgun (WGS) entry which is preliminary data.</text>
</comment>